<evidence type="ECO:0000256" key="2">
    <source>
        <dbReference type="ARBA" id="ARBA00008711"/>
    </source>
</evidence>
<dbReference type="Pfam" id="PF13646">
    <property type="entry name" value="HEAT_2"/>
    <property type="match status" value="1"/>
</dbReference>
<dbReference type="SUPFAM" id="SSF48371">
    <property type="entry name" value="ARM repeat"/>
    <property type="match status" value="1"/>
</dbReference>
<evidence type="ECO:0000259" key="18">
    <source>
        <dbReference type="PROSITE" id="PS51379"/>
    </source>
</evidence>
<evidence type="ECO:0000256" key="8">
    <source>
        <dbReference type="ARBA" id="ARBA00022694"/>
    </source>
</evidence>
<evidence type="ECO:0000256" key="16">
    <source>
        <dbReference type="ARBA" id="ARBA00049348"/>
    </source>
</evidence>
<keyword evidence="15" id="KW-0234">DNA repair</keyword>
<keyword evidence="9" id="KW-0479">Metal-binding</keyword>
<keyword evidence="14" id="KW-0411">Iron-sulfur</keyword>
<dbReference type="Pfam" id="PF02870">
    <property type="entry name" value="Methyltransf_1N"/>
    <property type="match status" value="1"/>
</dbReference>
<evidence type="ECO:0000256" key="5">
    <source>
        <dbReference type="ARBA" id="ARBA00022490"/>
    </source>
</evidence>
<evidence type="ECO:0000256" key="13">
    <source>
        <dbReference type="ARBA" id="ARBA00023004"/>
    </source>
</evidence>
<evidence type="ECO:0000256" key="9">
    <source>
        <dbReference type="ARBA" id="ARBA00022723"/>
    </source>
</evidence>
<dbReference type="GO" id="GO:0052693">
    <property type="term" value="F:epoxyqueuosine reductase activity"/>
    <property type="evidence" value="ECO:0007669"/>
    <property type="project" value="TreeGrafter"/>
</dbReference>
<comment type="catalytic activity">
    <reaction evidence="1">
        <text>a 4-O-methyl-thymidine in DNA + L-cysteinyl-[protein] = a thymidine in DNA + S-methyl-L-cysteinyl-[protein]</text>
        <dbReference type="Rhea" id="RHEA:53428"/>
        <dbReference type="Rhea" id="RHEA-COMP:10131"/>
        <dbReference type="Rhea" id="RHEA-COMP:10132"/>
        <dbReference type="Rhea" id="RHEA-COMP:13555"/>
        <dbReference type="Rhea" id="RHEA-COMP:13556"/>
        <dbReference type="ChEBI" id="CHEBI:29950"/>
        <dbReference type="ChEBI" id="CHEBI:82612"/>
        <dbReference type="ChEBI" id="CHEBI:137386"/>
        <dbReference type="ChEBI" id="CHEBI:137387"/>
        <dbReference type="EC" id="2.1.1.63"/>
    </reaction>
</comment>
<dbReference type="AlphaFoldDB" id="A0AAU8NAK4"/>
<comment type="similarity">
    <text evidence="2">Belongs to the MGMT family.</text>
</comment>
<dbReference type="GO" id="GO:0006281">
    <property type="term" value="P:DNA repair"/>
    <property type="evidence" value="ECO:0007669"/>
    <property type="project" value="UniProtKB-KW"/>
</dbReference>
<evidence type="ECO:0000256" key="10">
    <source>
        <dbReference type="ARBA" id="ARBA00022763"/>
    </source>
</evidence>
<keyword evidence="8" id="KW-0819">tRNA processing</keyword>
<dbReference type="InterPro" id="IPR004453">
    <property type="entry name" value="QueG"/>
</dbReference>
<evidence type="ECO:0000256" key="15">
    <source>
        <dbReference type="ARBA" id="ARBA00023204"/>
    </source>
</evidence>
<organism evidence="19">
    <name type="scientific">Paenibacillus sp. AN1007</name>
    <dbReference type="NCBI Taxonomy" id="3151385"/>
    <lineage>
        <taxon>Bacteria</taxon>
        <taxon>Bacillati</taxon>
        <taxon>Bacillota</taxon>
        <taxon>Bacilli</taxon>
        <taxon>Bacillales</taxon>
        <taxon>Paenibacillaceae</taxon>
        <taxon>Paenibacillus</taxon>
    </lineage>
</organism>
<dbReference type="FunFam" id="1.10.10.10:FF:000214">
    <property type="entry name" value="Methylated-DNA--protein-cysteine methyltransferase"/>
    <property type="match status" value="1"/>
</dbReference>
<evidence type="ECO:0000256" key="4">
    <source>
        <dbReference type="ARBA" id="ARBA00022485"/>
    </source>
</evidence>
<keyword evidence="11" id="KW-0671">Queuosine biosynthesis</keyword>
<gene>
    <name evidence="19" type="primary">queG</name>
    <name evidence="19" type="ORF">ABXS70_22865</name>
</gene>
<dbReference type="GO" id="GO:0008616">
    <property type="term" value="P:tRNA queuosine(34) biosynthetic process"/>
    <property type="evidence" value="ECO:0007669"/>
    <property type="project" value="UniProtKB-KW"/>
</dbReference>
<dbReference type="GO" id="GO:0051539">
    <property type="term" value="F:4 iron, 4 sulfur cluster binding"/>
    <property type="evidence" value="ECO:0007669"/>
    <property type="project" value="UniProtKB-KW"/>
</dbReference>
<feature type="compositionally biased region" description="Polar residues" evidence="17">
    <location>
        <begin position="389"/>
        <end position="406"/>
    </location>
</feature>
<dbReference type="FunFam" id="3.30.70.20:FF:000037">
    <property type="entry name" value="Epoxyqueuosine reductase"/>
    <property type="match status" value="1"/>
</dbReference>
<dbReference type="InterPro" id="IPR013542">
    <property type="entry name" value="QueG_DUF1730"/>
</dbReference>
<evidence type="ECO:0000256" key="11">
    <source>
        <dbReference type="ARBA" id="ARBA00022785"/>
    </source>
</evidence>
<evidence type="ECO:0000256" key="3">
    <source>
        <dbReference type="ARBA" id="ARBA00011918"/>
    </source>
</evidence>
<dbReference type="Gene3D" id="1.10.10.10">
    <property type="entry name" value="Winged helix-like DNA-binding domain superfamily/Winged helix DNA-binding domain"/>
    <property type="match status" value="1"/>
</dbReference>
<dbReference type="SUPFAM" id="SSF46767">
    <property type="entry name" value="Methylated DNA-protein cysteine methyltransferase, C-terminal domain"/>
    <property type="match status" value="1"/>
</dbReference>
<keyword evidence="6" id="KW-0489">Methyltransferase</keyword>
<dbReference type="Pfam" id="PF01035">
    <property type="entry name" value="DNA_binding_1"/>
    <property type="match status" value="1"/>
</dbReference>
<feature type="region of interest" description="Disordered" evidence="17">
    <location>
        <begin position="451"/>
        <end position="475"/>
    </location>
</feature>
<dbReference type="RefSeq" id="WP_342554105.1">
    <property type="nucleotide sequence ID" value="NZ_CP159992.1"/>
</dbReference>
<keyword evidence="10" id="KW-0227">DNA damage</keyword>
<dbReference type="InterPro" id="IPR014048">
    <property type="entry name" value="MethylDNA_cys_MeTrfase_DNA-bd"/>
</dbReference>
<evidence type="ECO:0000313" key="19">
    <source>
        <dbReference type="EMBL" id="XCP93999.1"/>
    </source>
</evidence>
<dbReference type="SUPFAM" id="SSF53155">
    <property type="entry name" value="Methylated DNA-protein cysteine methyltransferase domain"/>
    <property type="match status" value="1"/>
</dbReference>
<comment type="catalytic activity">
    <reaction evidence="16">
        <text>a 6-O-methyl-2'-deoxyguanosine in DNA + L-cysteinyl-[protein] = S-methyl-L-cysteinyl-[protein] + a 2'-deoxyguanosine in DNA</text>
        <dbReference type="Rhea" id="RHEA:24000"/>
        <dbReference type="Rhea" id="RHEA-COMP:10131"/>
        <dbReference type="Rhea" id="RHEA-COMP:10132"/>
        <dbReference type="Rhea" id="RHEA-COMP:11367"/>
        <dbReference type="Rhea" id="RHEA-COMP:11368"/>
        <dbReference type="ChEBI" id="CHEBI:29950"/>
        <dbReference type="ChEBI" id="CHEBI:82612"/>
        <dbReference type="ChEBI" id="CHEBI:85445"/>
        <dbReference type="ChEBI" id="CHEBI:85448"/>
        <dbReference type="EC" id="2.1.1.63"/>
    </reaction>
</comment>
<dbReference type="PANTHER" id="PTHR30002:SF4">
    <property type="entry name" value="EPOXYQUEUOSINE REDUCTASE"/>
    <property type="match status" value="1"/>
</dbReference>
<dbReference type="CDD" id="cd06445">
    <property type="entry name" value="ATase"/>
    <property type="match status" value="1"/>
</dbReference>
<feature type="region of interest" description="Disordered" evidence="17">
    <location>
        <begin position="387"/>
        <end position="409"/>
    </location>
</feature>
<dbReference type="InterPro" id="IPR017900">
    <property type="entry name" value="4Fe4S_Fe_S_CS"/>
</dbReference>
<dbReference type="InterPro" id="IPR036217">
    <property type="entry name" value="MethylDNA_cys_MeTrfase_DNAb"/>
</dbReference>
<dbReference type="PROSITE" id="PS51379">
    <property type="entry name" value="4FE4S_FER_2"/>
    <property type="match status" value="1"/>
</dbReference>
<dbReference type="GO" id="GO:0032259">
    <property type="term" value="P:methylation"/>
    <property type="evidence" value="ECO:0007669"/>
    <property type="project" value="UniProtKB-KW"/>
</dbReference>
<keyword evidence="5" id="KW-0963">Cytoplasm</keyword>
<reference evidence="19" key="1">
    <citation type="submission" date="2024-05" db="EMBL/GenBank/DDBJ databases">
        <title>Draft genome assemblies of 36 bacteria isolated from hibernating arctic ground squirrels.</title>
        <authorList>
            <person name="McKee H."/>
            <person name="Mullen L."/>
            <person name="Drown D.M."/>
            <person name="Duddleston K.N."/>
        </authorList>
    </citation>
    <scope>NUCLEOTIDE SEQUENCE</scope>
    <source>
        <strain evidence="19">AN1007</strain>
    </source>
</reference>
<evidence type="ECO:0000256" key="1">
    <source>
        <dbReference type="ARBA" id="ARBA00001286"/>
    </source>
</evidence>
<dbReference type="InterPro" id="IPR011989">
    <property type="entry name" value="ARM-like"/>
</dbReference>
<feature type="compositionally biased region" description="Low complexity" evidence="17">
    <location>
        <begin position="466"/>
        <end position="475"/>
    </location>
</feature>
<sequence>MTSVRTGAVQGASVWETLKQEIKAAGPELGIDDIGFAAADPFVSLKSLLEQSRDKGYASGFEEPDIEKRVHPALQDGEPASLIAIAVAYPSKMVNPPKSEPGAYRGIFARSAWGQDYHQVLRKAMDKLVDFIRERVPEAMIESMVDTGALVDRAVSQRAGIGFSAKNCAIISPKFGSWIFLGELVTNIPFPPDTPVTEDCGECTKCIDACPTGALVGPGQLNAQRCISFLTQTKGFLDEEFMLKIGNRLYGCDTCQIVCPKNRGKNWDHHPEFHPDPEVVKPLLLPLLDIGNREFKERFGQSSAAWRGKKPIQRNAVIALGNFKDKSAVPKLTQVLKRDPRPELRGTAAWALSRIGGEEAMRAIGEAAAIEQDGNVLSMLQKAKERLVSSETIPDQSQAEQRNTKQQTDEMKITQQEELPQVKKPEHPEAAKILSHVRDTEFGLDAAWAGSMSKNEGDHENSSEQPAAPAKPEAAAWKPSAVTGIHGKPVYYDELLTPIGTLTLCAVDEGLCHIDFGAFHVREAHLQQWARTWIGEYRYERNEEKLSEAAEQLRQYFAGERKTFDLQLERYGTAFQLQVWQVLSDISYGEALTHEQVAEKIGRPKAVRAVLDAISKNPIPIIIPCHRMSGKDGTLVGYAGGLQTKEQLLTLEQQS</sequence>
<protein>
    <recommendedName>
        <fullName evidence="3">methylated-DNA--[protein]-cysteine S-methyltransferase</fullName>
        <ecNumber evidence="3">2.1.1.63</ecNumber>
    </recommendedName>
</protein>
<dbReference type="SUPFAM" id="SSF54862">
    <property type="entry name" value="4Fe-4S ferredoxins"/>
    <property type="match status" value="1"/>
</dbReference>
<dbReference type="PANTHER" id="PTHR30002">
    <property type="entry name" value="EPOXYQUEUOSINE REDUCTASE"/>
    <property type="match status" value="1"/>
</dbReference>
<evidence type="ECO:0000256" key="7">
    <source>
        <dbReference type="ARBA" id="ARBA00022679"/>
    </source>
</evidence>
<keyword evidence="4" id="KW-0004">4Fe-4S</keyword>
<keyword evidence="12 19" id="KW-0560">Oxidoreductase</keyword>
<dbReference type="Pfam" id="PF13484">
    <property type="entry name" value="Fer4_16"/>
    <property type="match status" value="1"/>
</dbReference>
<evidence type="ECO:0000256" key="14">
    <source>
        <dbReference type="ARBA" id="ARBA00023014"/>
    </source>
</evidence>
<dbReference type="Gene3D" id="3.30.70.20">
    <property type="match status" value="1"/>
</dbReference>
<feature type="domain" description="4Fe-4S ferredoxin-type" evidence="18">
    <location>
        <begin position="190"/>
        <end position="220"/>
    </location>
</feature>
<dbReference type="InterPro" id="IPR016024">
    <property type="entry name" value="ARM-type_fold"/>
</dbReference>
<name>A0AAU8NAK4_9BACL</name>
<dbReference type="Gene3D" id="1.25.10.10">
    <property type="entry name" value="Leucine-rich Repeat Variant"/>
    <property type="match status" value="1"/>
</dbReference>
<proteinExistence type="inferred from homology"/>
<dbReference type="InterPro" id="IPR036631">
    <property type="entry name" value="MGMT_N_sf"/>
</dbReference>
<dbReference type="SMART" id="SM00567">
    <property type="entry name" value="EZ_HEAT"/>
    <property type="match status" value="2"/>
</dbReference>
<evidence type="ECO:0000256" key="6">
    <source>
        <dbReference type="ARBA" id="ARBA00022603"/>
    </source>
</evidence>
<dbReference type="InterPro" id="IPR036388">
    <property type="entry name" value="WH-like_DNA-bd_sf"/>
</dbReference>
<evidence type="ECO:0000256" key="17">
    <source>
        <dbReference type="SAM" id="MobiDB-lite"/>
    </source>
</evidence>
<dbReference type="InterPro" id="IPR017896">
    <property type="entry name" value="4Fe4S_Fe-S-bd"/>
</dbReference>
<dbReference type="Pfam" id="PF08331">
    <property type="entry name" value="QueG_DUF1730"/>
    <property type="match status" value="1"/>
</dbReference>
<accession>A0AAU8NAK4</accession>
<dbReference type="InterPro" id="IPR004155">
    <property type="entry name" value="PBS_lyase_HEAT"/>
</dbReference>
<dbReference type="GO" id="GO:0003908">
    <property type="term" value="F:methylated-DNA-[protein]-cysteine S-methyltransferase activity"/>
    <property type="evidence" value="ECO:0007669"/>
    <property type="project" value="UniProtKB-EC"/>
</dbReference>
<dbReference type="EMBL" id="CP159992">
    <property type="protein sequence ID" value="XCP93999.1"/>
    <property type="molecule type" value="Genomic_DNA"/>
</dbReference>
<dbReference type="EC" id="2.1.1.63" evidence="3"/>
<dbReference type="InterPro" id="IPR008332">
    <property type="entry name" value="MethylG_MeTrfase_N"/>
</dbReference>
<keyword evidence="13" id="KW-0408">Iron</keyword>
<dbReference type="GO" id="GO:0046872">
    <property type="term" value="F:metal ion binding"/>
    <property type="evidence" value="ECO:0007669"/>
    <property type="project" value="UniProtKB-KW"/>
</dbReference>
<dbReference type="NCBIfam" id="TIGR00589">
    <property type="entry name" value="ogt"/>
    <property type="match status" value="1"/>
</dbReference>
<keyword evidence="7" id="KW-0808">Transferase</keyword>
<evidence type="ECO:0000256" key="12">
    <source>
        <dbReference type="ARBA" id="ARBA00023002"/>
    </source>
</evidence>
<dbReference type="NCBIfam" id="TIGR00276">
    <property type="entry name" value="tRNA epoxyqueuosine(34) reductase QueG"/>
    <property type="match status" value="1"/>
</dbReference>
<dbReference type="PROSITE" id="PS00198">
    <property type="entry name" value="4FE4S_FER_1"/>
    <property type="match status" value="1"/>
</dbReference>
<dbReference type="Gene3D" id="3.30.160.70">
    <property type="entry name" value="Methylated DNA-protein cysteine methyltransferase domain"/>
    <property type="match status" value="1"/>
</dbReference>